<evidence type="ECO:0000313" key="7">
    <source>
        <dbReference type="Proteomes" id="UP001353858"/>
    </source>
</evidence>
<gene>
    <name evidence="6" type="ORF">RN001_004161</name>
</gene>
<keyword evidence="7" id="KW-1185">Reference proteome</keyword>
<keyword evidence="2 3" id="KW-0274">FAD</keyword>
<dbReference type="PIRSF" id="PIRSF000137">
    <property type="entry name" value="Alcohol_oxidase"/>
    <property type="match status" value="1"/>
</dbReference>
<name>A0AAN7PH50_9COLE</name>
<feature type="binding site" evidence="2">
    <location>
        <position position="148"/>
    </location>
    <ligand>
        <name>FAD</name>
        <dbReference type="ChEBI" id="CHEBI:57692"/>
    </ligand>
</feature>
<dbReference type="PANTHER" id="PTHR11552">
    <property type="entry name" value="GLUCOSE-METHANOL-CHOLINE GMC OXIDOREDUCTASE"/>
    <property type="match status" value="1"/>
</dbReference>
<feature type="domain" description="Glucose-methanol-choline oxidoreductase N-terminal" evidence="5">
    <location>
        <begin position="142"/>
        <end position="165"/>
    </location>
</feature>
<keyword evidence="3" id="KW-0285">Flavoprotein</keyword>
<feature type="signal peptide" evidence="4">
    <location>
        <begin position="1"/>
        <end position="18"/>
    </location>
</feature>
<evidence type="ECO:0000256" key="2">
    <source>
        <dbReference type="PIRSR" id="PIRSR000137-2"/>
    </source>
</evidence>
<dbReference type="Pfam" id="PF00732">
    <property type="entry name" value="GMC_oxred_N"/>
    <property type="match status" value="1"/>
</dbReference>
<sequence length="611" mass="69452">MNVRILVWFASVVVVTNSSSSSLINYYVDLITREQERAFTTPIVFNAYEHSPETKKFTDYGTFDHIIIGAGTSGSVIANRLSENTSKNILLLEAGGNESNFSNIPSMALYLQGLEYNWNYFSTPQLTSCLGMIQQQCYYPRGKGLGGTTILNNLIYTRGYRRDYDKWFAQGNVGWSYKDLLPYFEKLETPSKKQNALFNLEYQEPLSLQTKIFFEANRELGVNLISYNTDDKVGIFRPKFAKIKGQRLSTGRAFLQPVLRRKNLKISRNSFVVKILVNEQKRAYGVIFTKNGHLYVAKSREDVILSAGVFGSPQILLLSGIGPRFHLEQLGIPVIKNLPVGNNLEDHTVYASLEFTSNYTEPYRTLRENIQDYLNNFGPFTNAWNEQAMAFLQTKYSKIADYPDIALSFIPSNNTNDFFSEAFNYDQDTFDVVTKDSDPQRSFTIFVSLLRPKSKGFFRLDTVNPFEYPKIDPRFLSDPDNKDIETLYQGIQFVLKLANTTSFASIGAKLKDQTFPYCRRYKYLSKQYWYCQLRQIGTSLFHPVGTCKMGTSPEKGAVVNPELRVFGIKNLRIADASVFPTQISAPPMATAIVVGEKLANFIKSTSTFNGY</sequence>
<dbReference type="Gene3D" id="3.30.560.10">
    <property type="entry name" value="Glucose Oxidase, domain 3"/>
    <property type="match status" value="1"/>
</dbReference>
<protein>
    <recommendedName>
        <fullName evidence="5">Glucose-methanol-choline oxidoreductase N-terminal domain-containing protein</fullName>
    </recommendedName>
</protein>
<dbReference type="Pfam" id="PF05199">
    <property type="entry name" value="GMC_oxred_C"/>
    <property type="match status" value="1"/>
</dbReference>
<evidence type="ECO:0000256" key="1">
    <source>
        <dbReference type="ARBA" id="ARBA00010790"/>
    </source>
</evidence>
<accession>A0AAN7PH50</accession>
<evidence type="ECO:0000256" key="3">
    <source>
        <dbReference type="RuleBase" id="RU003968"/>
    </source>
</evidence>
<dbReference type="PANTHER" id="PTHR11552:SF158">
    <property type="entry name" value="GH23626P-RELATED"/>
    <property type="match status" value="1"/>
</dbReference>
<dbReference type="GO" id="GO:0016614">
    <property type="term" value="F:oxidoreductase activity, acting on CH-OH group of donors"/>
    <property type="evidence" value="ECO:0007669"/>
    <property type="project" value="InterPro"/>
</dbReference>
<dbReference type="InterPro" id="IPR000172">
    <property type="entry name" value="GMC_OxRdtase_N"/>
</dbReference>
<dbReference type="EMBL" id="JARPUR010000001">
    <property type="protein sequence ID" value="KAK4887890.1"/>
    <property type="molecule type" value="Genomic_DNA"/>
</dbReference>
<feature type="chain" id="PRO_5042888897" description="Glucose-methanol-choline oxidoreductase N-terminal domain-containing protein" evidence="4">
    <location>
        <begin position="19"/>
        <end position="611"/>
    </location>
</feature>
<evidence type="ECO:0000313" key="6">
    <source>
        <dbReference type="EMBL" id="KAK4887890.1"/>
    </source>
</evidence>
<comment type="caution">
    <text evidence="6">The sequence shown here is derived from an EMBL/GenBank/DDBJ whole genome shotgun (WGS) entry which is preliminary data.</text>
</comment>
<dbReference type="SUPFAM" id="SSF54373">
    <property type="entry name" value="FAD-linked reductases, C-terminal domain"/>
    <property type="match status" value="1"/>
</dbReference>
<organism evidence="6 7">
    <name type="scientific">Aquatica leii</name>
    <dbReference type="NCBI Taxonomy" id="1421715"/>
    <lineage>
        <taxon>Eukaryota</taxon>
        <taxon>Metazoa</taxon>
        <taxon>Ecdysozoa</taxon>
        <taxon>Arthropoda</taxon>
        <taxon>Hexapoda</taxon>
        <taxon>Insecta</taxon>
        <taxon>Pterygota</taxon>
        <taxon>Neoptera</taxon>
        <taxon>Endopterygota</taxon>
        <taxon>Coleoptera</taxon>
        <taxon>Polyphaga</taxon>
        <taxon>Elateriformia</taxon>
        <taxon>Elateroidea</taxon>
        <taxon>Lampyridae</taxon>
        <taxon>Luciolinae</taxon>
        <taxon>Aquatica</taxon>
    </lineage>
</organism>
<dbReference type="InterPro" id="IPR007867">
    <property type="entry name" value="GMC_OxRtase_C"/>
</dbReference>
<comment type="similarity">
    <text evidence="1 3">Belongs to the GMC oxidoreductase family.</text>
</comment>
<dbReference type="Gene3D" id="3.50.50.60">
    <property type="entry name" value="FAD/NAD(P)-binding domain"/>
    <property type="match status" value="1"/>
</dbReference>
<dbReference type="SUPFAM" id="SSF51905">
    <property type="entry name" value="FAD/NAD(P)-binding domain"/>
    <property type="match status" value="1"/>
</dbReference>
<reference evidence="7" key="1">
    <citation type="submission" date="2023-01" db="EMBL/GenBank/DDBJ databases">
        <title>Key to firefly adult light organ development and bioluminescence: homeobox transcription factors regulate luciferase expression and transportation to peroxisome.</title>
        <authorList>
            <person name="Fu X."/>
        </authorList>
    </citation>
    <scope>NUCLEOTIDE SEQUENCE [LARGE SCALE GENOMIC DNA]</scope>
</reference>
<evidence type="ECO:0000259" key="5">
    <source>
        <dbReference type="PROSITE" id="PS00623"/>
    </source>
</evidence>
<keyword evidence="4" id="KW-0732">Signal</keyword>
<dbReference type="AlphaFoldDB" id="A0AAN7PH50"/>
<dbReference type="Proteomes" id="UP001353858">
    <property type="component" value="Unassembled WGS sequence"/>
</dbReference>
<dbReference type="PROSITE" id="PS00623">
    <property type="entry name" value="GMC_OXRED_1"/>
    <property type="match status" value="1"/>
</dbReference>
<feature type="binding site" evidence="2">
    <location>
        <position position="272"/>
    </location>
    <ligand>
        <name>FAD</name>
        <dbReference type="ChEBI" id="CHEBI:57692"/>
    </ligand>
</feature>
<evidence type="ECO:0000256" key="4">
    <source>
        <dbReference type="SAM" id="SignalP"/>
    </source>
</evidence>
<comment type="cofactor">
    <cofactor evidence="2">
        <name>FAD</name>
        <dbReference type="ChEBI" id="CHEBI:57692"/>
    </cofactor>
</comment>
<dbReference type="GO" id="GO:0050660">
    <property type="term" value="F:flavin adenine dinucleotide binding"/>
    <property type="evidence" value="ECO:0007669"/>
    <property type="project" value="InterPro"/>
</dbReference>
<proteinExistence type="inferred from homology"/>
<dbReference type="InterPro" id="IPR036188">
    <property type="entry name" value="FAD/NAD-bd_sf"/>
</dbReference>
<feature type="binding site" evidence="2">
    <location>
        <begin position="72"/>
        <end position="73"/>
    </location>
    <ligand>
        <name>FAD</name>
        <dbReference type="ChEBI" id="CHEBI:57692"/>
    </ligand>
</feature>
<dbReference type="InterPro" id="IPR012132">
    <property type="entry name" value="GMC_OxRdtase"/>
</dbReference>